<dbReference type="EMBL" id="CP118733">
    <property type="protein sequence ID" value="WNY47336.1"/>
    <property type="molecule type" value="Genomic_DNA"/>
</dbReference>
<evidence type="ECO:0000313" key="5">
    <source>
        <dbReference type="Proteomes" id="UP001304088"/>
    </source>
</evidence>
<keyword evidence="2" id="KW-1133">Transmembrane helix</keyword>
<dbReference type="AlphaFoldDB" id="A0AA96VDN2"/>
<accession>A0AA96VDN2</accession>
<keyword evidence="2" id="KW-0812">Transmembrane</keyword>
<keyword evidence="2" id="KW-0472">Membrane</keyword>
<feature type="domain" description="DUF4352" evidence="3">
    <location>
        <begin position="91"/>
        <end position="191"/>
    </location>
</feature>
<dbReference type="KEGG" id="ssuv:PXH68_01110"/>
<reference evidence="4 5" key="1">
    <citation type="submission" date="2023-02" db="EMBL/GenBank/DDBJ databases">
        <title>Streptococcus sp. Genome Sequencing and Assembly.</title>
        <authorList>
            <person name="Shore S.M."/>
            <person name="Nicholson T.L."/>
        </authorList>
    </citation>
    <scope>NUCLEOTIDE SEQUENCE [LARGE SCALE GENOMIC DNA]</scope>
    <source>
        <strain evidence="4 5">29896</strain>
    </source>
</reference>
<evidence type="ECO:0000313" key="4">
    <source>
        <dbReference type="EMBL" id="WNY47336.1"/>
    </source>
</evidence>
<protein>
    <submittedName>
        <fullName evidence="4">DUF4352 domain-containing protein</fullName>
    </submittedName>
</protein>
<name>A0AA96VDN2_9STRE</name>
<feature type="transmembrane region" description="Helical" evidence="2">
    <location>
        <begin position="24"/>
        <end position="50"/>
    </location>
</feature>
<keyword evidence="1" id="KW-0732">Signal</keyword>
<dbReference type="InterPro" id="IPR029051">
    <property type="entry name" value="DUF4352"/>
</dbReference>
<evidence type="ECO:0000256" key="2">
    <source>
        <dbReference type="SAM" id="Phobius"/>
    </source>
</evidence>
<evidence type="ECO:0000259" key="3">
    <source>
        <dbReference type="Pfam" id="PF11611"/>
    </source>
</evidence>
<dbReference type="InterPro" id="IPR029050">
    <property type="entry name" value="Immunoprotect_excell_Ig-like"/>
</dbReference>
<organism evidence="4 5">
    <name type="scientific">Streptococcus suivaginalis</name>
    <dbReference type="NCBI Taxonomy" id="3028082"/>
    <lineage>
        <taxon>Bacteria</taxon>
        <taxon>Bacillati</taxon>
        <taxon>Bacillota</taxon>
        <taxon>Bacilli</taxon>
        <taxon>Lactobacillales</taxon>
        <taxon>Streptococcaceae</taxon>
        <taxon>Streptococcus</taxon>
    </lineage>
</organism>
<sequence>MNPKEFVVEDGLVYYRKKPLHKQVLFWTTLVGGLLSFILTIICIFLSLGLTAEKSYSSLYDSSTYSDYYYEDTSSLETISLGESREVQPGLEMVVTRMEKDSSLELVDTYYTNAFVVEVEMTNTSDQVYYFDEYAFSLVDAGTDMTFLLDYATYDVNIPEKIDPGQSLKVKLVYGVDGESSFYFVYDSFAWTQVVGQGI</sequence>
<proteinExistence type="predicted"/>
<dbReference type="Proteomes" id="UP001304088">
    <property type="component" value="Chromosome"/>
</dbReference>
<gene>
    <name evidence="4" type="ORF">PXH68_01110</name>
</gene>
<evidence type="ECO:0000256" key="1">
    <source>
        <dbReference type="ARBA" id="ARBA00022729"/>
    </source>
</evidence>
<dbReference type="RefSeq" id="WP_248028686.1">
    <property type="nucleotide sequence ID" value="NZ_CP118733.1"/>
</dbReference>
<keyword evidence="5" id="KW-1185">Reference proteome</keyword>
<dbReference type="Pfam" id="PF11611">
    <property type="entry name" value="DUF4352"/>
    <property type="match status" value="1"/>
</dbReference>
<dbReference type="Gene3D" id="2.60.40.1240">
    <property type="match status" value="1"/>
</dbReference>